<dbReference type="SMART" id="SM00385">
    <property type="entry name" value="CYCLIN"/>
    <property type="match status" value="2"/>
</dbReference>
<evidence type="ECO:0000256" key="4">
    <source>
        <dbReference type="ARBA" id="ARBA00023127"/>
    </source>
</evidence>
<dbReference type="InterPro" id="IPR013763">
    <property type="entry name" value="Cyclin-like_dom"/>
</dbReference>
<evidence type="ECO:0000256" key="3">
    <source>
        <dbReference type="ARBA" id="ARBA00022618"/>
    </source>
</evidence>
<sequence length="257" mass="29480">MKLDLENPLTSSEEHQSDTITYLFASEFDHMPSRNLLNFLETCDHFYVSFRHEAISLILQAQYSCNCGPFIPYLAVNFMDRFISRMEIPQGKPWILRLVVVSCLSLAAKMENTDFSISNFQGDEAGFIFDNKTINRMELLILDTLDWRMRSITPFSFVHFFISLSQLKDPALTQTLKDRATEIIFKAQNEIKLLKFKPSIIAASALLVASKELLPLQFPSFKFSISAFECVKEFNVGVRASLRAPRLIPWALKLTTM</sequence>
<dbReference type="FunFam" id="1.10.472.10:FF:000040">
    <property type="entry name" value="D6-type cyclin"/>
    <property type="match status" value="1"/>
</dbReference>
<evidence type="ECO:0000313" key="11">
    <source>
        <dbReference type="Proteomes" id="UP000006729"/>
    </source>
</evidence>
<dbReference type="Gene3D" id="1.10.472.10">
    <property type="entry name" value="Cyclin-like"/>
    <property type="match status" value="2"/>
</dbReference>
<dbReference type="CDD" id="cd20544">
    <property type="entry name" value="CYCLIN_AtCycD-like_rpt2"/>
    <property type="match status" value="1"/>
</dbReference>
<keyword evidence="3" id="KW-0132">Cell division</keyword>
<dbReference type="Proteomes" id="UP000006729">
    <property type="component" value="Chromosome 11"/>
</dbReference>
<evidence type="ECO:0000256" key="2">
    <source>
        <dbReference type="ARBA" id="ARBA00011177"/>
    </source>
</evidence>
<reference evidence="10" key="3">
    <citation type="submission" date="2017-07" db="EMBL/GenBank/DDBJ databases">
        <title>WGS assembly of Populus trichocarpa.</title>
        <authorList>
            <person name="Tuskan G."/>
            <person name="Difazio S."/>
            <person name="Jansson S."/>
            <person name="Bohlmann J."/>
            <person name="Grigoriev I."/>
            <person name="Hellsten U."/>
            <person name="Putnam N."/>
            <person name="Ralph S."/>
            <person name="Rombauts S."/>
            <person name="Salamov A."/>
            <person name="Schein J."/>
            <person name="Sterck L."/>
            <person name="Aerts A."/>
            <person name="Bhalerao R."/>
            <person name="Bhalerao R."/>
            <person name="Blaudez D."/>
            <person name="Boerjan W."/>
            <person name="Brun A."/>
            <person name="Brunner A."/>
            <person name="Busov V."/>
            <person name="Campbell M."/>
            <person name="Carlson J."/>
            <person name="Chalot M."/>
            <person name="Chapman J."/>
            <person name="Chen G."/>
            <person name="Cooper D."/>
            <person name="Coutinho P."/>
            <person name="Couturier J."/>
            <person name="Covert S."/>
            <person name="Cronk Q."/>
            <person name="Cunningham R."/>
            <person name="Davis J."/>
            <person name="Degroeve S."/>
            <person name="Dejardin A."/>
            <person name="Depamphilis C."/>
            <person name="Detter J."/>
            <person name="Dirks B."/>
            <person name="Dubchak I."/>
            <person name="Duplessis S."/>
            <person name="Ehlting J."/>
            <person name="Ellis B."/>
            <person name="Gendler K."/>
            <person name="Goodstein D."/>
            <person name="Gribskov M."/>
            <person name="Grimwood J."/>
            <person name="Groover A."/>
            <person name="Gunter L."/>
            <person name="Hamberger B."/>
            <person name="Heinze B."/>
            <person name="Helariutta Y."/>
            <person name="Henrissat B."/>
            <person name="Holligan D."/>
            <person name="Holt R."/>
            <person name="Huang W."/>
            <person name="Islam-Faridi N."/>
            <person name="Jones S."/>
            <person name="Jones-Rhoades M."/>
            <person name="Jorgensen R."/>
            <person name="Joshi C."/>
            <person name="Kangasjarvi J."/>
            <person name="Karlsson J."/>
            <person name="Kelleher C."/>
            <person name="Kirkpatrick R."/>
            <person name="Kirst M."/>
            <person name="Kohler A."/>
            <person name="Kalluri U."/>
            <person name="Larimer F."/>
            <person name="Leebens-Mack J."/>
            <person name="Leple J."/>
            <person name="Locascio P."/>
            <person name="Lou Y."/>
            <person name="Lucas S."/>
            <person name="Martin F."/>
            <person name="Montanini B."/>
            <person name="Napoli C."/>
            <person name="Nelson D."/>
            <person name="Nelson C."/>
            <person name="Nieminen K."/>
            <person name="Nilsson O."/>
            <person name="Pereda V."/>
            <person name="Peter G."/>
            <person name="Philippe R."/>
            <person name="Pilate G."/>
            <person name="Poliakov A."/>
            <person name="Razumovskaya J."/>
            <person name="Richardson P."/>
            <person name="Rinaldi C."/>
            <person name="Ritland K."/>
            <person name="Rouze P."/>
            <person name="Ryaboy D."/>
            <person name="Schmutz J."/>
            <person name="Schrader J."/>
            <person name="Segerman B."/>
            <person name="Shin H."/>
            <person name="Siddiqui A."/>
            <person name="Sterky F."/>
            <person name="Terry A."/>
            <person name="Tsai C."/>
            <person name="Uberbacher E."/>
            <person name="Unneberg P."/>
            <person name="Vahala J."/>
            <person name="Wall K."/>
            <person name="Wessler S."/>
            <person name="Yang G."/>
            <person name="Yin T."/>
            <person name="Douglas C."/>
            <person name="Marra M."/>
            <person name="Sandberg G."/>
            <person name="Van De Peer Y."/>
            <person name="Rokhsar D."/>
        </authorList>
    </citation>
    <scope>NUCLEOTIDE SEQUENCE</scope>
    <source>
        <strain evidence="10">Nisqually-1</strain>
    </source>
</reference>
<dbReference type="EMBL" id="CM009300">
    <property type="protein sequence ID" value="PNT11714.1"/>
    <property type="molecule type" value="Genomic_DNA"/>
</dbReference>
<dbReference type="InterPro" id="IPR004367">
    <property type="entry name" value="Cyclin_C-dom"/>
</dbReference>
<comment type="subunit">
    <text evidence="2">Interacts with the CDC2 protein kinase to form a serine/threonine kinase holoenzyme complex also known as maturation promoting factor (MPF). The cyclin subunit imparts substrate specificity to the complex.</text>
</comment>
<comment type="similarity">
    <text evidence="1">Belongs to the cyclin family. Cyclin D subfamily.</text>
</comment>
<dbReference type="AlphaFoldDB" id="A8Y918"/>
<evidence type="ECO:0000256" key="1">
    <source>
        <dbReference type="ARBA" id="ARBA00009065"/>
    </source>
</evidence>
<dbReference type="GO" id="GO:0005634">
    <property type="term" value="C:nucleus"/>
    <property type="evidence" value="ECO:0000318"/>
    <property type="project" value="GO_Central"/>
</dbReference>
<dbReference type="InterPro" id="IPR036915">
    <property type="entry name" value="Cyclin-like_sf"/>
</dbReference>
<dbReference type="EMBL" id="AM746125">
    <property type="protein sequence ID" value="CAN88865.1"/>
    <property type="molecule type" value="mRNA"/>
</dbReference>
<evidence type="ECO:0000256" key="7">
    <source>
        <dbReference type="RuleBase" id="RU000383"/>
    </source>
</evidence>
<dbReference type="HOGENOM" id="CLU_048040_3_1_1"/>
<dbReference type="GO" id="GO:0000082">
    <property type="term" value="P:G1/S transition of mitotic cell cycle"/>
    <property type="evidence" value="ECO:0000318"/>
    <property type="project" value="GO_Central"/>
</dbReference>
<reference evidence="9" key="2">
    <citation type="journal article" date="2007" name="Plant Physiol.">
        <title>Genomic organization and evolutionary conservation of plant D-type cyclins.</title>
        <authorList>
            <person name="Menges M."/>
            <person name="Pavesi G."/>
            <person name="Morandini P."/>
            <person name="Bogre L."/>
            <person name="Murray J.A.H."/>
        </authorList>
    </citation>
    <scope>NUCLEOTIDE SEQUENCE</scope>
</reference>
<evidence type="ECO:0000313" key="9">
    <source>
        <dbReference type="EMBL" id="CAN88865.1"/>
    </source>
</evidence>
<keyword evidence="5" id="KW-0131">Cell cycle</keyword>
<dbReference type="FunFam" id="1.10.472.10:FF:000060">
    <property type="entry name" value="D6-type cyclin"/>
    <property type="match status" value="1"/>
</dbReference>
<dbReference type="GO" id="GO:0051301">
    <property type="term" value="P:cell division"/>
    <property type="evidence" value="ECO:0007669"/>
    <property type="project" value="UniProtKB-KW"/>
</dbReference>
<accession>A8Y918</accession>
<evidence type="ECO:0000259" key="8">
    <source>
        <dbReference type="SMART" id="SM00385"/>
    </source>
</evidence>
<dbReference type="GO" id="GO:0000307">
    <property type="term" value="C:cyclin-dependent protein kinase holoenzyme complex"/>
    <property type="evidence" value="ECO:0000318"/>
    <property type="project" value="GO_Central"/>
</dbReference>
<dbReference type="InterPro" id="IPR039361">
    <property type="entry name" value="Cyclin"/>
</dbReference>
<gene>
    <name evidence="9" type="primary">CYCD6;1</name>
    <name evidence="10" type="ORF">POPTR_011G040500</name>
</gene>
<evidence type="ECO:0000256" key="5">
    <source>
        <dbReference type="ARBA" id="ARBA00023306"/>
    </source>
</evidence>
<evidence type="ECO:0000256" key="6">
    <source>
        <dbReference type="ARBA" id="ARBA00032263"/>
    </source>
</evidence>
<dbReference type="Pfam" id="PF02984">
    <property type="entry name" value="Cyclin_C"/>
    <property type="match status" value="1"/>
</dbReference>
<dbReference type="eggNOG" id="KOG0656">
    <property type="taxonomic scope" value="Eukaryota"/>
</dbReference>
<name>A8Y918_POPTR</name>
<organism evidence="9">
    <name type="scientific">Populus trichocarpa</name>
    <name type="common">Western balsam poplar</name>
    <name type="synonym">Populus balsamifera subsp. trichocarpa</name>
    <dbReference type="NCBI Taxonomy" id="3694"/>
    <lineage>
        <taxon>Eukaryota</taxon>
        <taxon>Viridiplantae</taxon>
        <taxon>Streptophyta</taxon>
        <taxon>Embryophyta</taxon>
        <taxon>Tracheophyta</taxon>
        <taxon>Spermatophyta</taxon>
        <taxon>Magnoliopsida</taxon>
        <taxon>eudicotyledons</taxon>
        <taxon>Gunneridae</taxon>
        <taxon>Pentapetalae</taxon>
        <taxon>rosids</taxon>
        <taxon>fabids</taxon>
        <taxon>Malpighiales</taxon>
        <taxon>Salicaceae</taxon>
        <taxon>Saliceae</taxon>
        <taxon>Populus</taxon>
    </lineage>
</organism>
<dbReference type="GO" id="GO:0005737">
    <property type="term" value="C:cytoplasm"/>
    <property type="evidence" value="ECO:0000318"/>
    <property type="project" value="GO_Central"/>
</dbReference>
<feature type="domain" description="Cyclin-like" evidence="8">
    <location>
        <begin position="159"/>
        <end position="243"/>
    </location>
</feature>
<dbReference type="GO" id="GO:0016538">
    <property type="term" value="F:cyclin-dependent protein serine/threonine kinase regulator activity"/>
    <property type="evidence" value="ECO:0000318"/>
    <property type="project" value="GO_Central"/>
</dbReference>
<evidence type="ECO:0000313" key="10">
    <source>
        <dbReference type="EMBL" id="PNT11714.1"/>
    </source>
</evidence>
<dbReference type="InParanoid" id="A8Y918"/>
<dbReference type="InterPro" id="IPR006671">
    <property type="entry name" value="Cyclin_N"/>
</dbReference>
<reference evidence="10 11" key="1">
    <citation type="journal article" date="2006" name="Science">
        <title>The genome of black cottonwood, Populus trichocarpa (Torr. &amp; Gray).</title>
        <authorList>
            <person name="Tuskan G.A."/>
            <person name="Difazio S."/>
            <person name="Jansson S."/>
            <person name="Bohlmann J."/>
            <person name="Grigoriev I."/>
            <person name="Hellsten U."/>
            <person name="Putnam N."/>
            <person name="Ralph S."/>
            <person name="Rombauts S."/>
            <person name="Salamov A."/>
            <person name="Schein J."/>
            <person name="Sterck L."/>
            <person name="Aerts A."/>
            <person name="Bhalerao R.R."/>
            <person name="Bhalerao R.P."/>
            <person name="Blaudez D."/>
            <person name="Boerjan W."/>
            <person name="Brun A."/>
            <person name="Brunner A."/>
            <person name="Busov V."/>
            <person name="Campbell M."/>
            <person name="Carlson J."/>
            <person name="Chalot M."/>
            <person name="Chapman J."/>
            <person name="Chen G.L."/>
            <person name="Cooper D."/>
            <person name="Coutinho P.M."/>
            <person name="Couturier J."/>
            <person name="Covert S."/>
            <person name="Cronk Q."/>
            <person name="Cunningham R."/>
            <person name="Davis J."/>
            <person name="Degroeve S."/>
            <person name="Dejardin A."/>
            <person name="Depamphilis C."/>
            <person name="Detter J."/>
            <person name="Dirks B."/>
            <person name="Dubchak I."/>
            <person name="Duplessis S."/>
            <person name="Ehlting J."/>
            <person name="Ellis B."/>
            <person name="Gendler K."/>
            <person name="Goodstein D."/>
            <person name="Gribskov M."/>
            <person name="Grimwood J."/>
            <person name="Groover A."/>
            <person name="Gunter L."/>
            <person name="Hamberger B."/>
            <person name="Heinze B."/>
            <person name="Helariutta Y."/>
            <person name="Henrissat B."/>
            <person name="Holligan D."/>
            <person name="Holt R."/>
            <person name="Huang W."/>
            <person name="Islam-Faridi N."/>
            <person name="Jones S."/>
            <person name="Jones-Rhoades M."/>
            <person name="Jorgensen R."/>
            <person name="Joshi C."/>
            <person name="Kangasjarvi J."/>
            <person name="Karlsson J."/>
            <person name="Kelleher C."/>
            <person name="Kirkpatrick R."/>
            <person name="Kirst M."/>
            <person name="Kohler A."/>
            <person name="Kalluri U."/>
            <person name="Larimer F."/>
            <person name="Leebens-Mack J."/>
            <person name="Leple J.C."/>
            <person name="Locascio P."/>
            <person name="Lou Y."/>
            <person name="Lucas S."/>
            <person name="Martin F."/>
            <person name="Montanini B."/>
            <person name="Napoli C."/>
            <person name="Nelson D.R."/>
            <person name="Nelson C."/>
            <person name="Nieminen K."/>
            <person name="Nilsson O."/>
            <person name="Pereda V."/>
            <person name="Peter G."/>
            <person name="Philippe R."/>
            <person name="Pilate G."/>
            <person name="Poliakov A."/>
            <person name="Razumovskaya J."/>
            <person name="Richardson P."/>
            <person name="Rinaldi C."/>
            <person name="Ritland K."/>
            <person name="Rouze P."/>
            <person name="Ryaboy D."/>
            <person name="Schmutz J."/>
            <person name="Schrader J."/>
            <person name="Segerman B."/>
            <person name="Shin H."/>
            <person name="Siddiqui A."/>
            <person name="Sterky F."/>
            <person name="Terry A."/>
            <person name="Tsai C.J."/>
            <person name="Uberbacher E."/>
            <person name="Unneberg P."/>
            <person name="Vahala J."/>
            <person name="Wall K."/>
            <person name="Wessler S."/>
            <person name="Yang G."/>
            <person name="Yin T."/>
            <person name="Douglas C."/>
            <person name="Marra M."/>
            <person name="Sandberg G."/>
            <person name="Van de Peer Y."/>
            <person name="Rokhsar D."/>
        </authorList>
    </citation>
    <scope>NUCLEOTIDE SEQUENCE [LARGE SCALE GENOMIC DNA]</scope>
    <source>
        <strain evidence="11">cv. Nisqually</strain>
        <strain evidence="10">Nisqually-1</strain>
    </source>
</reference>
<dbReference type="Pfam" id="PF00134">
    <property type="entry name" value="Cyclin_N"/>
    <property type="match status" value="1"/>
</dbReference>
<dbReference type="SUPFAM" id="SSF47954">
    <property type="entry name" value="Cyclin-like"/>
    <property type="match status" value="2"/>
</dbReference>
<dbReference type="PANTHER" id="PTHR10177">
    <property type="entry name" value="CYCLINS"/>
    <property type="match status" value="1"/>
</dbReference>
<keyword evidence="4 7" id="KW-0195">Cyclin</keyword>
<protein>
    <recommendedName>
        <fullName evidence="6">B-like cyclin</fullName>
    </recommendedName>
</protein>
<proteinExistence type="evidence at transcript level"/>
<feature type="domain" description="Cyclin-like" evidence="8">
    <location>
        <begin position="56"/>
        <end position="143"/>
    </location>
</feature>
<keyword evidence="11" id="KW-1185">Reference proteome</keyword>
<dbReference type="CDD" id="cd20543">
    <property type="entry name" value="CYCLIN_AtCycD-like_rpt1"/>
    <property type="match status" value="1"/>
</dbReference>
<dbReference type="STRING" id="3694.A8Y918"/>